<reference evidence="1" key="1">
    <citation type="submission" date="2023-07" db="EMBL/GenBank/DDBJ databases">
        <title>Stenotrophomonas isolates from soil.</title>
        <authorList>
            <person name="Sharma V."/>
            <person name="Zur-Pinska J."/>
            <person name="Hay A.G."/>
        </authorList>
    </citation>
    <scope>NUCLEOTIDE SEQUENCE</scope>
    <source>
        <strain evidence="1">C2</strain>
    </source>
</reference>
<evidence type="ECO:0000313" key="1">
    <source>
        <dbReference type="EMBL" id="MDN8669994.1"/>
    </source>
</evidence>
<gene>
    <name evidence="1" type="ORF">Q0S36_11685</name>
</gene>
<comment type="caution">
    <text evidence="1">The sequence shown here is derived from an EMBL/GenBank/DDBJ whole genome shotgun (WGS) entry which is preliminary data.</text>
</comment>
<dbReference type="Proteomes" id="UP001174315">
    <property type="component" value="Unassembled WGS sequence"/>
</dbReference>
<keyword evidence="2" id="KW-1185">Reference proteome</keyword>
<sequence length="99" mass="11605">MLPSAPRFSDPTEVEVPMYQVILLKSETQFAREQWPQVDDLVDYEGVAYSLRAGPRQPLPTDHAWHPIAVYAPDEITEEEFQDWYALQQPQVEELRLKY</sequence>
<accession>A0ABT8QDT9</accession>
<dbReference type="EMBL" id="JAUKNN010000026">
    <property type="protein sequence ID" value="MDN8669994.1"/>
    <property type="molecule type" value="Genomic_DNA"/>
</dbReference>
<proteinExistence type="predicted"/>
<name>A0ABT8QDT9_9GAMM</name>
<organism evidence="1 2">
    <name type="scientific">Stenotrophomonas indicatrix</name>
    <dbReference type="NCBI Taxonomy" id="2045451"/>
    <lineage>
        <taxon>Bacteria</taxon>
        <taxon>Pseudomonadati</taxon>
        <taxon>Pseudomonadota</taxon>
        <taxon>Gammaproteobacteria</taxon>
        <taxon>Lysobacterales</taxon>
        <taxon>Lysobacteraceae</taxon>
        <taxon>Stenotrophomonas</taxon>
    </lineage>
</organism>
<evidence type="ECO:0000313" key="2">
    <source>
        <dbReference type="Proteomes" id="UP001174315"/>
    </source>
</evidence>
<protein>
    <submittedName>
        <fullName evidence="1">Uncharacterized protein</fullName>
    </submittedName>
</protein>